<proteinExistence type="inferred from homology"/>
<dbReference type="PANTHER" id="PTHR34861">
    <property type="match status" value="1"/>
</dbReference>
<sequence length="268" mass="28631">MAIFDFLQSNLRIFDLSVPLENGMPTSGAHPAFHHALVRRHGDKSRPGSGGGTSANDIFVSGGHVGTHIDAIGHVARDGKLHGGVDAVEATRGGRFNVMGVDTIKPMVCRGVLLDIPALKGVEHLDPAYGITAEDLEQALGDTEINEGDVVLVRTGWLKLYHDERAFLGEETGVPGVTEPAAEWLVSKGVRAAGTDTMAFDQIVPGPKKLARPAHGVLLWQHAVHIIELLDLEELAAARIKEFLFFLAPLKMTGGTGSPVRPLAIIEE</sequence>
<dbReference type="SUPFAM" id="SSF102198">
    <property type="entry name" value="Putative cyclase"/>
    <property type="match status" value="1"/>
</dbReference>
<protein>
    <recommendedName>
        <fullName evidence="4">Cyclase</fullName>
    </recommendedName>
</protein>
<accession>A0A072PLL9</accession>
<dbReference type="GO" id="GO:0019441">
    <property type="term" value="P:L-tryptophan catabolic process to kynurenine"/>
    <property type="evidence" value="ECO:0007669"/>
    <property type="project" value="InterPro"/>
</dbReference>
<evidence type="ECO:0000313" key="2">
    <source>
        <dbReference type="EMBL" id="KEF60751.1"/>
    </source>
</evidence>
<dbReference type="PANTHER" id="PTHR34861:SF10">
    <property type="entry name" value="CYCLASE"/>
    <property type="match status" value="1"/>
</dbReference>
<comment type="similarity">
    <text evidence="1">Belongs to the Cyclase 1 superfamily.</text>
</comment>
<evidence type="ECO:0008006" key="4">
    <source>
        <dbReference type="Google" id="ProtNLM"/>
    </source>
</evidence>
<dbReference type="RefSeq" id="XP_013263341.1">
    <property type="nucleotide sequence ID" value="XM_013407887.1"/>
</dbReference>
<dbReference type="GO" id="GO:0004061">
    <property type="term" value="F:arylformamidase activity"/>
    <property type="evidence" value="ECO:0007669"/>
    <property type="project" value="InterPro"/>
</dbReference>
<organism evidence="2 3">
    <name type="scientific">Exophiala aquamarina CBS 119918</name>
    <dbReference type="NCBI Taxonomy" id="1182545"/>
    <lineage>
        <taxon>Eukaryota</taxon>
        <taxon>Fungi</taxon>
        <taxon>Dikarya</taxon>
        <taxon>Ascomycota</taxon>
        <taxon>Pezizomycotina</taxon>
        <taxon>Eurotiomycetes</taxon>
        <taxon>Chaetothyriomycetidae</taxon>
        <taxon>Chaetothyriales</taxon>
        <taxon>Herpotrichiellaceae</taxon>
        <taxon>Exophiala</taxon>
    </lineage>
</organism>
<dbReference type="STRING" id="1182545.A0A072PLL9"/>
<dbReference type="Proteomes" id="UP000027920">
    <property type="component" value="Unassembled WGS sequence"/>
</dbReference>
<keyword evidence="3" id="KW-1185">Reference proteome</keyword>
<dbReference type="AlphaFoldDB" id="A0A072PLL9"/>
<gene>
    <name evidence="2" type="ORF">A1O9_02312</name>
</gene>
<dbReference type="EMBL" id="AMGV01000002">
    <property type="protein sequence ID" value="KEF60751.1"/>
    <property type="molecule type" value="Genomic_DNA"/>
</dbReference>
<dbReference type="Pfam" id="PF04199">
    <property type="entry name" value="Cyclase"/>
    <property type="match status" value="1"/>
</dbReference>
<evidence type="ECO:0000256" key="1">
    <source>
        <dbReference type="ARBA" id="ARBA00007865"/>
    </source>
</evidence>
<dbReference type="InterPro" id="IPR037175">
    <property type="entry name" value="KFase_sf"/>
</dbReference>
<reference evidence="2 3" key="1">
    <citation type="submission" date="2013-03" db="EMBL/GenBank/DDBJ databases">
        <title>The Genome Sequence of Exophiala aquamarina CBS 119918.</title>
        <authorList>
            <consortium name="The Broad Institute Genomics Platform"/>
            <person name="Cuomo C."/>
            <person name="de Hoog S."/>
            <person name="Gorbushina A."/>
            <person name="Walker B."/>
            <person name="Young S.K."/>
            <person name="Zeng Q."/>
            <person name="Gargeya S."/>
            <person name="Fitzgerald M."/>
            <person name="Haas B."/>
            <person name="Abouelleil A."/>
            <person name="Allen A.W."/>
            <person name="Alvarado L."/>
            <person name="Arachchi H.M."/>
            <person name="Berlin A.M."/>
            <person name="Chapman S.B."/>
            <person name="Gainer-Dewar J."/>
            <person name="Goldberg J."/>
            <person name="Griggs A."/>
            <person name="Gujja S."/>
            <person name="Hansen M."/>
            <person name="Howarth C."/>
            <person name="Imamovic A."/>
            <person name="Ireland A."/>
            <person name="Larimer J."/>
            <person name="McCowan C."/>
            <person name="Murphy C."/>
            <person name="Pearson M."/>
            <person name="Poon T.W."/>
            <person name="Priest M."/>
            <person name="Roberts A."/>
            <person name="Saif S."/>
            <person name="Shea T."/>
            <person name="Sisk P."/>
            <person name="Sykes S."/>
            <person name="Wortman J."/>
            <person name="Nusbaum C."/>
            <person name="Birren B."/>
        </authorList>
    </citation>
    <scope>NUCLEOTIDE SEQUENCE [LARGE SCALE GENOMIC DNA]</scope>
    <source>
        <strain evidence="2 3">CBS 119918</strain>
    </source>
</reference>
<dbReference type="VEuPathDB" id="FungiDB:A1O9_02312"/>
<dbReference type="InterPro" id="IPR007325">
    <property type="entry name" value="KFase/CYL"/>
</dbReference>
<dbReference type="HOGENOM" id="CLU_030671_0_0_1"/>
<evidence type="ECO:0000313" key="3">
    <source>
        <dbReference type="Proteomes" id="UP000027920"/>
    </source>
</evidence>
<dbReference type="Gene3D" id="3.50.30.50">
    <property type="entry name" value="Putative cyclase"/>
    <property type="match status" value="1"/>
</dbReference>
<comment type="caution">
    <text evidence="2">The sequence shown here is derived from an EMBL/GenBank/DDBJ whole genome shotgun (WGS) entry which is preliminary data.</text>
</comment>
<name>A0A072PLL9_9EURO</name>
<dbReference type="GeneID" id="25277257"/>
<dbReference type="OrthoDB" id="4142182at2759"/>